<keyword evidence="5" id="KW-1185">Reference proteome</keyword>
<name>A0A4V2S7P6_9PSEU</name>
<dbReference type="GO" id="GO:0044550">
    <property type="term" value="P:secondary metabolite biosynthetic process"/>
    <property type="evidence" value="ECO:0007669"/>
    <property type="project" value="TreeGrafter"/>
</dbReference>
<gene>
    <name evidence="4" type="ORF">EV192_103391</name>
</gene>
<keyword evidence="1" id="KW-0808">Transferase</keyword>
<dbReference type="InterPro" id="IPR013747">
    <property type="entry name" value="ACP_syn_III_C"/>
</dbReference>
<dbReference type="Gene3D" id="3.40.47.10">
    <property type="match status" value="2"/>
</dbReference>
<dbReference type="AlphaFoldDB" id="A0A4V2S7P6"/>
<evidence type="ECO:0000313" key="4">
    <source>
        <dbReference type="EMBL" id="TCO60810.1"/>
    </source>
</evidence>
<reference evidence="4 5" key="1">
    <citation type="submission" date="2019-03" db="EMBL/GenBank/DDBJ databases">
        <title>Genomic Encyclopedia of Type Strains, Phase IV (KMG-IV): sequencing the most valuable type-strain genomes for metagenomic binning, comparative biology and taxonomic classification.</title>
        <authorList>
            <person name="Goeker M."/>
        </authorList>
    </citation>
    <scope>NUCLEOTIDE SEQUENCE [LARGE SCALE GENOMIC DNA]</scope>
    <source>
        <strain evidence="4 5">DSM 45934</strain>
    </source>
</reference>
<dbReference type="RefSeq" id="WP_132116068.1">
    <property type="nucleotide sequence ID" value="NZ_SLWS01000003.1"/>
</dbReference>
<dbReference type="Pfam" id="PF08541">
    <property type="entry name" value="ACP_syn_III_C"/>
    <property type="match status" value="1"/>
</dbReference>
<dbReference type="Proteomes" id="UP000295680">
    <property type="component" value="Unassembled WGS sequence"/>
</dbReference>
<evidence type="ECO:0000259" key="3">
    <source>
        <dbReference type="Pfam" id="PF08541"/>
    </source>
</evidence>
<organism evidence="4 5">
    <name type="scientific">Actinocrispum wychmicini</name>
    <dbReference type="NCBI Taxonomy" id="1213861"/>
    <lineage>
        <taxon>Bacteria</taxon>
        <taxon>Bacillati</taxon>
        <taxon>Actinomycetota</taxon>
        <taxon>Actinomycetes</taxon>
        <taxon>Pseudonocardiales</taxon>
        <taxon>Pseudonocardiaceae</taxon>
        <taxon>Actinocrispum</taxon>
    </lineage>
</organism>
<protein>
    <submittedName>
        <fullName evidence="4">3-oxoacyl-[acyl-carrier-protein] synthase-3/clorobiocin biosynthesis protein CloN2</fullName>
    </submittedName>
</protein>
<feature type="domain" description="Beta-ketoacyl-[acyl-carrier-protein] synthase III C-terminal" evidence="3">
    <location>
        <begin position="248"/>
        <end position="337"/>
    </location>
</feature>
<dbReference type="PANTHER" id="PTHR34069">
    <property type="entry name" value="3-OXOACYL-[ACYL-CARRIER-PROTEIN] SYNTHASE 3"/>
    <property type="match status" value="1"/>
</dbReference>
<keyword evidence="2" id="KW-0012">Acyltransferase</keyword>
<evidence type="ECO:0000256" key="1">
    <source>
        <dbReference type="ARBA" id="ARBA00022679"/>
    </source>
</evidence>
<accession>A0A4V2S7P6</accession>
<dbReference type="OrthoDB" id="7055207at2"/>
<comment type="caution">
    <text evidence="4">The sequence shown here is derived from an EMBL/GenBank/DDBJ whole genome shotgun (WGS) entry which is preliminary data.</text>
</comment>
<dbReference type="CDD" id="cd00827">
    <property type="entry name" value="init_cond_enzymes"/>
    <property type="match status" value="1"/>
</dbReference>
<sequence>MRTSDIHISGLGVFLPDTATIAEAVEGSGYPAANVESHGWTGVAVAGDLPSPEMALRAATNALERGGGQAGELDLLLYADTWHQGPDGWQPQYHLQRNLGCPRALAVEWRHGCNGMFSALEMASSYLRAVPKRKHALATFADNFGTPMIGRCTVGEGLVVGDAATAVTLSTEGGFARLLSVCSVTVPEAEEIHRCGEPLFPPGATVGRHLDYAPRLALYQEREAANTTSAPGFMKVQQQLGACLDRALTEAGVTIADINRVVLMNTSRQQTEERFMKMFGLPLEACGWEFGRTVGHISGSDQLAAFDHLLTTGGLSAGDHLLMFSLGPGITLSFAVVAIDETPPWLASP</sequence>
<evidence type="ECO:0000313" key="5">
    <source>
        <dbReference type="Proteomes" id="UP000295680"/>
    </source>
</evidence>
<evidence type="ECO:0000256" key="2">
    <source>
        <dbReference type="ARBA" id="ARBA00023315"/>
    </source>
</evidence>
<proteinExistence type="predicted"/>
<dbReference type="PANTHER" id="PTHR34069:SF2">
    <property type="entry name" value="BETA-KETOACYL-[ACYL-CARRIER-PROTEIN] SYNTHASE III"/>
    <property type="match status" value="1"/>
</dbReference>
<dbReference type="SUPFAM" id="SSF53901">
    <property type="entry name" value="Thiolase-like"/>
    <property type="match status" value="1"/>
</dbReference>
<dbReference type="InterPro" id="IPR016039">
    <property type="entry name" value="Thiolase-like"/>
</dbReference>
<dbReference type="EMBL" id="SLWS01000003">
    <property type="protein sequence ID" value="TCO60810.1"/>
    <property type="molecule type" value="Genomic_DNA"/>
</dbReference>
<dbReference type="GO" id="GO:0016746">
    <property type="term" value="F:acyltransferase activity"/>
    <property type="evidence" value="ECO:0007669"/>
    <property type="project" value="UniProtKB-KW"/>
</dbReference>